<evidence type="ECO:0000256" key="9">
    <source>
        <dbReference type="ARBA" id="ARBA00022917"/>
    </source>
</evidence>
<feature type="domain" description="Aminoacyl-transfer RNA synthetases class-II family profile" evidence="17">
    <location>
        <begin position="162"/>
        <end position="390"/>
    </location>
</feature>
<dbReference type="Pfam" id="PF00587">
    <property type="entry name" value="tRNA-synt_2b"/>
    <property type="match status" value="1"/>
</dbReference>
<proteinExistence type="inferred from homology"/>
<keyword evidence="8 16" id="KW-0067">ATP-binding</keyword>
<dbReference type="PROSITE" id="PS50862">
    <property type="entry name" value="AA_TRNA_LIGASE_II"/>
    <property type="match status" value="1"/>
</dbReference>
<evidence type="ECO:0000256" key="10">
    <source>
        <dbReference type="ARBA" id="ARBA00023146"/>
    </source>
</evidence>
<dbReference type="Gene3D" id="1.10.287.40">
    <property type="entry name" value="Serine-tRNA synthetase, tRNA binding domain"/>
    <property type="match status" value="1"/>
</dbReference>
<dbReference type="EC" id="6.1.1.11" evidence="4 14"/>
<dbReference type="GO" id="GO:0004828">
    <property type="term" value="F:serine-tRNA ligase activity"/>
    <property type="evidence" value="ECO:0007669"/>
    <property type="project" value="UniProtKB-UniRule"/>
</dbReference>
<dbReference type="GO" id="GO:0006434">
    <property type="term" value="P:seryl-tRNA aminoacylation"/>
    <property type="evidence" value="ECO:0007669"/>
    <property type="project" value="UniProtKB-UniRule"/>
</dbReference>
<gene>
    <name evidence="18" type="ORF">COT89_02195</name>
</gene>
<evidence type="ECO:0000256" key="8">
    <source>
        <dbReference type="ARBA" id="ARBA00022840"/>
    </source>
</evidence>
<dbReference type="InterPro" id="IPR006195">
    <property type="entry name" value="aa-tRNA-synth_II"/>
</dbReference>
<dbReference type="AlphaFoldDB" id="A0A2H0VHN0"/>
<dbReference type="InterPro" id="IPR033729">
    <property type="entry name" value="SerRS_core"/>
</dbReference>
<dbReference type="PANTHER" id="PTHR43697">
    <property type="entry name" value="SERYL-TRNA SYNTHETASE"/>
    <property type="match status" value="1"/>
</dbReference>
<protein>
    <recommendedName>
        <fullName evidence="11 14">Serine--tRNA ligase</fullName>
        <ecNumber evidence="4 14">6.1.1.11</ecNumber>
    </recommendedName>
</protein>
<evidence type="ECO:0000256" key="6">
    <source>
        <dbReference type="ARBA" id="ARBA00022598"/>
    </source>
</evidence>
<dbReference type="GO" id="GO:0005524">
    <property type="term" value="F:ATP binding"/>
    <property type="evidence" value="ECO:0007669"/>
    <property type="project" value="UniProtKB-KW"/>
</dbReference>
<dbReference type="InterPro" id="IPR002314">
    <property type="entry name" value="aa-tRNA-synt_IIb"/>
</dbReference>
<keyword evidence="7" id="KW-0547">Nucleotide-binding</keyword>
<evidence type="ECO:0000256" key="11">
    <source>
        <dbReference type="ARBA" id="ARBA00039158"/>
    </source>
</evidence>
<evidence type="ECO:0000256" key="2">
    <source>
        <dbReference type="ARBA" id="ARBA00005045"/>
    </source>
</evidence>
<dbReference type="EMBL" id="PFAH01000008">
    <property type="protein sequence ID" value="PIR97859.1"/>
    <property type="molecule type" value="Genomic_DNA"/>
</dbReference>
<dbReference type="PANTHER" id="PTHR43697:SF1">
    <property type="entry name" value="SERINE--TRNA LIGASE"/>
    <property type="match status" value="1"/>
</dbReference>
<evidence type="ECO:0000256" key="1">
    <source>
        <dbReference type="ARBA" id="ARBA00004496"/>
    </source>
</evidence>
<dbReference type="InterPro" id="IPR015866">
    <property type="entry name" value="Ser-tRNA-synth_1_N"/>
</dbReference>
<comment type="pathway">
    <text evidence="2">Aminoacyl-tRNA biosynthesis; selenocysteinyl-tRNA(Sec) biosynthesis; L-seryl-tRNA(Sec) from L-serine and tRNA(Sec): step 1/1.</text>
</comment>
<accession>A0A2H0VHN0</accession>
<feature type="binding site" evidence="15">
    <location>
        <position position="247"/>
    </location>
    <ligand>
        <name>L-serine</name>
        <dbReference type="ChEBI" id="CHEBI:33384"/>
    </ligand>
</feature>
<keyword evidence="5" id="KW-0963">Cytoplasm</keyword>
<feature type="binding site" evidence="15">
    <location>
        <position position="270"/>
    </location>
    <ligand>
        <name>L-serine</name>
        <dbReference type="ChEBI" id="CHEBI:33384"/>
    </ligand>
</feature>
<evidence type="ECO:0000256" key="16">
    <source>
        <dbReference type="PIRSR" id="PIRSR001529-2"/>
    </source>
</evidence>
<evidence type="ECO:0000256" key="7">
    <source>
        <dbReference type="ARBA" id="ARBA00022741"/>
    </source>
</evidence>
<comment type="subcellular location">
    <subcellularLocation>
        <location evidence="1">Cytoplasm</location>
    </subcellularLocation>
</comment>
<comment type="catalytic activity">
    <reaction evidence="13">
        <text>tRNA(Ser) + L-serine + ATP = L-seryl-tRNA(Ser) + AMP + diphosphate + H(+)</text>
        <dbReference type="Rhea" id="RHEA:12292"/>
        <dbReference type="Rhea" id="RHEA-COMP:9669"/>
        <dbReference type="Rhea" id="RHEA-COMP:9703"/>
        <dbReference type="ChEBI" id="CHEBI:15378"/>
        <dbReference type="ChEBI" id="CHEBI:30616"/>
        <dbReference type="ChEBI" id="CHEBI:33019"/>
        <dbReference type="ChEBI" id="CHEBI:33384"/>
        <dbReference type="ChEBI" id="CHEBI:78442"/>
        <dbReference type="ChEBI" id="CHEBI:78533"/>
        <dbReference type="ChEBI" id="CHEBI:456215"/>
        <dbReference type="EC" id="6.1.1.11"/>
    </reaction>
</comment>
<organism evidence="18 19">
    <name type="scientific">Candidatus Colwellbacteria bacterium CG10_big_fil_rev_8_21_14_0_10_42_22</name>
    <dbReference type="NCBI Taxonomy" id="1974540"/>
    <lineage>
        <taxon>Bacteria</taxon>
        <taxon>Candidatus Colwelliibacteriota</taxon>
    </lineage>
</organism>
<dbReference type="Proteomes" id="UP000231466">
    <property type="component" value="Unassembled WGS sequence"/>
</dbReference>
<dbReference type="InterPro" id="IPR010978">
    <property type="entry name" value="tRNA-bd_arm"/>
</dbReference>
<dbReference type="Pfam" id="PF02403">
    <property type="entry name" value="Seryl_tRNA_N"/>
    <property type="match status" value="1"/>
</dbReference>
<dbReference type="InterPro" id="IPR042103">
    <property type="entry name" value="SerRS_1_N_sf"/>
</dbReference>
<dbReference type="SUPFAM" id="SSF55681">
    <property type="entry name" value="Class II aaRS and biotin synthetases"/>
    <property type="match status" value="1"/>
</dbReference>
<dbReference type="SUPFAM" id="SSF46589">
    <property type="entry name" value="tRNA-binding arm"/>
    <property type="match status" value="1"/>
</dbReference>
<dbReference type="PRINTS" id="PR00981">
    <property type="entry name" value="TRNASYNTHSER"/>
</dbReference>
<evidence type="ECO:0000256" key="12">
    <source>
        <dbReference type="ARBA" id="ARBA00047929"/>
    </source>
</evidence>
<dbReference type="PIRSF" id="PIRSF001529">
    <property type="entry name" value="Ser-tRNA-synth_IIa"/>
    <property type="match status" value="1"/>
</dbReference>
<feature type="site" description="Important for serine binding" evidence="15">
    <location>
        <position position="365"/>
    </location>
</feature>
<feature type="binding site" evidence="16">
    <location>
        <begin position="334"/>
        <end position="337"/>
    </location>
    <ligand>
        <name>ATP</name>
        <dbReference type="ChEBI" id="CHEBI:30616"/>
    </ligand>
</feature>
<dbReference type="GO" id="GO:0005737">
    <property type="term" value="C:cytoplasm"/>
    <property type="evidence" value="ECO:0007669"/>
    <property type="project" value="UniProtKB-SubCell"/>
</dbReference>
<evidence type="ECO:0000256" key="14">
    <source>
        <dbReference type="NCBIfam" id="TIGR00414"/>
    </source>
</evidence>
<dbReference type="CDD" id="cd00770">
    <property type="entry name" value="SerRS_core"/>
    <property type="match status" value="1"/>
</dbReference>
<evidence type="ECO:0000256" key="3">
    <source>
        <dbReference type="ARBA" id="ARBA00010728"/>
    </source>
</evidence>
<feature type="binding site" evidence="16">
    <location>
        <begin position="247"/>
        <end position="249"/>
    </location>
    <ligand>
        <name>ATP</name>
        <dbReference type="ChEBI" id="CHEBI:30616"/>
    </ligand>
</feature>
<sequence length="405" mass="46281">MLDPNFIRENVDKVREGMKKRGMDAGIVDKFLAADMEWRTYLTEEEGIRAQRNVLGKEDRERSGALKRELKEKEPLKKDAWMRREEFLRAIPNIPEARVPVGKDEEDNVELSSWGKIPKFKFEPKDHMELAGPLINKEKASEVSGSRFSYILGDLALLEFALIKYVFEKLLPHGFIPVIPPVLVKSKTMVGMGKTKFIEDEDAYYLPADDLYLVGTAEDSIGPLHSNEIIDIKELPKRYVGFSTAFRREAGTYGKDVKGILRSHQFDKAEMFSFTRPEDSVKENEFLLKMQEEIMRGLGLPYRVVYICTADMGFTATNQYDIETWLPSEGKYRESHSCSNTTDFQSRGLNIKSSEGEFVHMLNATGVAIGRMLIYILENNQTKDGKIKIPKALQPYVGKKEIKRG</sequence>
<evidence type="ECO:0000313" key="19">
    <source>
        <dbReference type="Proteomes" id="UP000231466"/>
    </source>
</evidence>
<keyword evidence="6 18" id="KW-0436">Ligase</keyword>
<reference evidence="19" key="1">
    <citation type="submission" date="2017-09" db="EMBL/GenBank/DDBJ databases">
        <title>Depth-based differentiation of microbial function through sediment-hosted aquifers and enrichment of novel symbionts in the deep terrestrial subsurface.</title>
        <authorList>
            <person name="Probst A.J."/>
            <person name="Ladd B."/>
            <person name="Jarett J.K."/>
            <person name="Geller-Mcgrath D.E."/>
            <person name="Sieber C.M.K."/>
            <person name="Emerson J.B."/>
            <person name="Anantharaman K."/>
            <person name="Thomas B.C."/>
            <person name="Malmstrom R."/>
            <person name="Stieglmeier M."/>
            <person name="Klingl A."/>
            <person name="Woyke T."/>
            <person name="Ryan C.M."/>
            <person name="Banfield J.F."/>
        </authorList>
    </citation>
    <scope>NUCLEOTIDE SEQUENCE [LARGE SCALE GENOMIC DNA]</scope>
</reference>
<keyword evidence="10" id="KW-0030">Aminoacyl-tRNA synthetase</keyword>
<comment type="catalytic activity">
    <reaction evidence="12">
        <text>tRNA(Sec) + L-serine + ATP = L-seryl-tRNA(Sec) + AMP + diphosphate + H(+)</text>
        <dbReference type="Rhea" id="RHEA:42580"/>
        <dbReference type="Rhea" id="RHEA-COMP:9742"/>
        <dbReference type="Rhea" id="RHEA-COMP:10128"/>
        <dbReference type="ChEBI" id="CHEBI:15378"/>
        <dbReference type="ChEBI" id="CHEBI:30616"/>
        <dbReference type="ChEBI" id="CHEBI:33019"/>
        <dbReference type="ChEBI" id="CHEBI:33384"/>
        <dbReference type="ChEBI" id="CHEBI:78442"/>
        <dbReference type="ChEBI" id="CHEBI:78533"/>
        <dbReference type="ChEBI" id="CHEBI:456215"/>
        <dbReference type="EC" id="6.1.1.11"/>
    </reaction>
</comment>
<evidence type="ECO:0000259" key="17">
    <source>
        <dbReference type="PROSITE" id="PS50862"/>
    </source>
</evidence>
<evidence type="ECO:0000256" key="13">
    <source>
        <dbReference type="ARBA" id="ARBA00048823"/>
    </source>
</evidence>
<feature type="binding site" evidence="15">
    <location>
        <position position="363"/>
    </location>
    <ligand>
        <name>L-serine</name>
        <dbReference type="ChEBI" id="CHEBI:33384"/>
    </ligand>
</feature>
<evidence type="ECO:0000256" key="5">
    <source>
        <dbReference type="ARBA" id="ARBA00022490"/>
    </source>
</evidence>
<comment type="caution">
    <text evidence="18">The sequence shown here is derived from an EMBL/GenBank/DDBJ whole genome shotgun (WGS) entry which is preliminary data.</text>
</comment>
<feature type="binding site" evidence="15">
    <location>
        <position position="216"/>
    </location>
    <ligand>
        <name>L-serine</name>
        <dbReference type="ChEBI" id="CHEBI:33384"/>
    </ligand>
</feature>
<name>A0A2H0VHN0_9BACT</name>
<dbReference type="InterPro" id="IPR045864">
    <property type="entry name" value="aa-tRNA-synth_II/BPL/LPL"/>
</dbReference>
<evidence type="ECO:0000313" key="18">
    <source>
        <dbReference type="EMBL" id="PIR97859.1"/>
    </source>
</evidence>
<comment type="similarity">
    <text evidence="3">Belongs to the class-II aminoacyl-tRNA synthetase family. Type-1 seryl-tRNA synthetase subfamily.</text>
</comment>
<evidence type="ECO:0000256" key="4">
    <source>
        <dbReference type="ARBA" id="ARBA00012840"/>
    </source>
</evidence>
<dbReference type="NCBIfam" id="TIGR00414">
    <property type="entry name" value="serS"/>
    <property type="match status" value="1"/>
</dbReference>
<evidence type="ECO:0000256" key="15">
    <source>
        <dbReference type="PIRSR" id="PIRSR001529-1"/>
    </source>
</evidence>
<dbReference type="InterPro" id="IPR002317">
    <property type="entry name" value="Ser-tRNA-ligase_type_1"/>
</dbReference>
<dbReference type="Gene3D" id="3.30.930.10">
    <property type="entry name" value="Bira Bifunctional Protein, Domain 2"/>
    <property type="match status" value="1"/>
</dbReference>
<keyword evidence="9" id="KW-0648">Protein biosynthesis</keyword>